<gene>
    <name evidence="4" type="primary">LOC106468332</name>
</gene>
<keyword evidence="3" id="KW-1185">Reference proteome</keyword>
<dbReference type="PANTHER" id="PTHR21261:SF15">
    <property type="entry name" value="BEATEN PATH IIIA, ISOFORM D-RELATED"/>
    <property type="match status" value="1"/>
</dbReference>
<reference evidence="4" key="1">
    <citation type="submission" date="2025-08" db="UniProtKB">
        <authorList>
            <consortium name="RefSeq"/>
        </authorList>
    </citation>
    <scope>IDENTIFICATION</scope>
    <source>
        <tissue evidence="4">Muscle</tissue>
    </source>
</reference>
<dbReference type="InterPro" id="IPR003599">
    <property type="entry name" value="Ig_sub"/>
</dbReference>
<keyword evidence="1" id="KW-0732">Signal</keyword>
<accession>A0ABM1TAW8</accession>
<dbReference type="PROSITE" id="PS50835">
    <property type="entry name" value="IG_LIKE"/>
    <property type="match status" value="1"/>
</dbReference>
<evidence type="ECO:0000313" key="3">
    <source>
        <dbReference type="Proteomes" id="UP000694941"/>
    </source>
</evidence>
<protein>
    <submittedName>
        <fullName evidence="4">Uncharacterized protein LOC106468332</fullName>
    </submittedName>
</protein>
<proteinExistence type="predicted"/>
<dbReference type="GeneID" id="106468332"/>
<sequence>MIILLITAMFAQGSSLRLIDIEVNSVVQKGDPVWLNCTFDQESEDLYSVKWYKNSVEIYRYLPKEHPQAQSYEQPGVYIDMDRSSVGHVYLQKTDLESEGIYRCEVSAEAPSFQTERGEKELRIYVLPRETPTVTGTHGHYSVGDLVNVTCSAKPSKPAADLQWYINDKKAPVHFEWPLSPLKEGRLLSSRLGLRFVVEHAHLWHGTLNLRCSSVIAQEYSRSVEELYIKDMPKSSELRAAKDGPRINGQKSTYRLGESVVANCTSPKVKEAPKLRWFLNENEVSPEYVTRYPLVKHPGSLESALLGIHFNVREHHFRNGEMRLNCTAIFKKTVDTSHVETVIGASQQSSGLQVSAKGGGGSGSTCSSGKSLELLFTILLSVWFIYC</sequence>
<dbReference type="SMART" id="SM00409">
    <property type="entry name" value="IG"/>
    <property type="match status" value="1"/>
</dbReference>
<feature type="chain" id="PRO_5045115336" evidence="1">
    <location>
        <begin position="17"/>
        <end position="387"/>
    </location>
</feature>
<dbReference type="InterPro" id="IPR036179">
    <property type="entry name" value="Ig-like_dom_sf"/>
</dbReference>
<feature type="domain" description="Ig-like" evidence="2">
    <location>
        <begin position="14"/>
        <end position="123"/>
    </location>
</feature>
<dbReference type="Gene3D" id="2.60.40.10">
    <property type="entry name" value="Immunoglobulins"/>
    <property type="match status" value="3"/>
</dbReference>
<evidence type="ECO:0000256" key="1">
    <source>
        <dbReference type="SAM" id="SignalP"/>
    </source>
</evidence>
<dbReference type="PANTHER" id="PTHR21261">
    <property type="entry name" value="BEAT PROTEIN"/>
    <property type="match status" value="1"/>
</dbReference>
<name>A0ABM1TAW8_LIMPO</name>
<dbReference type="InterPro" id="IPR007110">
    <property type="entry name" value="Ig-like_dom"/>
</dbReference>
<dbReference type="Proteomes" id="UP000694941">
    <property type="component" value="Unplaced"/>
</dbReference>
<dbReference type="SUPFAM" id="SSF48726">
    <property type="entry name" value="Immunoglobulin"/>
    <property type="match status" value="2"/>
</dbReference>
<organism evidence="3 4">
    <name type="scientific">Limulus polyphemus</name>
    <name type="common">Atlantic horseshoe crab</name>
    <dbReference type="NCBI Taxonomy" id="6850"/>
    <lineage>
        <taxon>Eukaryota</taxon>
        <taxon>Metazoa</taxon>
        <taxon>Ecdysozoa</taxon>
        <taxon>Arthropoda</taxon>
        <taxon>Chelicerata</taxon>
        <taxon>Merostomata</taxon>
        <taxon>Xiphosura</taxon>
        <taxon>Limulidae</taxon>
        <taxon>Limulus</taxon>
    </lineage>
</organism>
<feature type="signal peptide" evidence="1">
    <location>
        <begin position="1"/>
        <end position="16"/>
    </location>
</feature>
<evidence type="ECO:0000313" key="4">
    <source>
        <dbReference type="RefSeq" id="XP_022253024.1"/>
    </source>
</evidence>
<evidence type="ECO:0000259" key="2">
    <source>
        <dbReference type="PROSITE" id="PS50835"/>
    </source>
</evidence>
<dbReference type="InterPro" id="IPR013783">
    <property type="entry name" value="Ig-like_fold"/>
</dbReference>
<dbReference type="RefSeq" id="XP_022253024.1">
    <property type="nucleotide sequence ID" value="XM_022397316.1"/>
</dbReference>
<dbReference type="Pfam" id="PF13895">
    <property type="entry name" value="Ig_2"/>
    <property type="match status" value="1"/>
</dbReference>